<accession>A0A163ZEQ0</accession>
<dbReference type="InterPro" id="IPR016181">
    <property type="entry name" value="Acyl_CoA_acyltransferase"/>
</dbReference>
<protein>
    <submittedName>
        <fullName evidence="2">Acetyltransferase</fullName>
    </submittedName>
</protein>
<keyword evidence="3" id="KW-1185">Reference proteome</keyword>
<dbReference type="EMBL" id="LVYV01000012">
    <property type="protein sequence ID" value="KZD23383.1"/>
    <property type="molecule type" value="Genomic_DNA"/>
</dbReference>
<dbReference type="SUPFAM" id="SSF55729">
    <property type="entry name" value="Acyl-CoA N-acyltransferases (Nat)"/>
    <property type="match status" value="1"/>
</dbReference>
<dbReference type="InterPro" id="IPR000182">
    <property type="entry name" value="GNAT_dom"/>
</dbReference>
<reference evidence="2 3" key="1">
    <citation type="submission" date="2016-03" db="EMBL/GenBank/DDBJ databases">
        <title>Microsymbionts genomes from the relict species Vavilovia formosa (Stev.) Fed.</title>
        <authorList>
            <person name="Kopat V."/>
            <person name="Chirak E."/>
            <person name="Kimeklis A."/>
            <person name="Andronov E."/>
        </authorList>
    </citation>
    <scope>NUCLEOTIDE SEQUENCE [LARGE SCALE GENOMIC DNA]</scope>
    <source>
        <strain evidence="2 3">Vaf07</strain>
    </source>
</reference>
<dbReference type="AlphaFoldDB" id="A0A163ZEQ0"/>
<dbReference type="GO" id="GO:0016747">
    <property type="term" value="F:acyltransferase activity, transferring groups other than amino-acyl groups"/>
    <property type="evidence" value="ECO:0007669"/>
    <property type="project" value="InterPro"/>
</dbReference>
<dbReference type="STRING" id="943830.A4A58_06690"/>
<comment type="caution">
    <text evidence="2">The sequence shown here is derived from an EMBL/GenBank/DDBJ whole genome shotgun (WGS) entry which is preliminary data.</text>
</comment>
<dbReference type="RefSeq" id="WP_068733722.1">
    <property type="nucleotide sequence ID" value="NZ_LVYV01000012.1"/>
</dbReference>
<gene>
    <name evidence="2" type="ORF">A4A58_06690</name>
</gene>
<dbReference type="Proteomes" id="UP000076574">
    <property type="component" value="Unassembled WGS sequence"/>
</dbReference>
<dbReference type="Pfam" id="PF00583">
    <property type="entry name" value="Acetyltransf_1"/>
    <property type="match status" value="1"/>
</dbReference>
<evidence type="ECO:0000313" key="2">
    <source>
        <dbReference type="EMBL" id="KZD23383.1"/>
    </source>
</evidence>
<dbReference type="PROSITE" id="PS51186">
    <property type="entry name" value="GNAT"/>
    <property type="match status" value="1"/>
</dbReference>
<dbReference type="OrthoDB" id="9809751at2"/>
<dbReference type="CDD" id="cd04301">
    <property type="entry name" value="NAT_SF"/>
    <property type="match status" value="1"/>
</dbReference>
<proteinExistence type="predicted"/>
<feature type="domain" description="N-acetyltransferase" evidence="1">
    <location>
        <begin position="11"/>
        <end position="159"/>
    </location>
</feature>
<name>A0A163ZEQ0_9BRAD</name>
<evidence type="ECO:0000313" key="3">
    <source>
        <dbReference type="Proteomes" id="UP000076574"/>
    </source>
</evidence>
<dbReference type="Gene3D" id="3.40.630.30">
    <property type="match status" value="1"/>
</dbReference>
<keyword evidence="2" id="KW-0808">Transferase</keyword>
<evidence type="ECO:0000259" key="1">
    <source>
        <dbReference type="PROSITE" id="PS51186"/>
    </source>
</evidence>
<organism evidence="2 3">
    <name type="scientific">Tardiphaga robiniae</name>
    <dbReference type="NCBI Taxonomy" id="943830"/>
    <lineage>
        <taxon>Bacteria</taxon>
        <taxon>Pseudomonadati</taxon>
        <taxon>Pseudomonadota</taxon>
        <taxon>Alphaproteobacteria</taxon>
        <taxon>Hyphomicrobiales</taxon>
        <taxon>Nitrobacteraceae</taxon>
        <taxon>Tardiphaga</taxon>
    </lineage>
</organism>
<sequence>MTADFTISDLRNTPQFFDTVADRIWQAWWKRHGVPDAYIVERLRENMQGTDLPIALVAHRGPDFLGTASLLVSDLDERPQYTPWVAAVWTEPDARKQGIAPALIERACLEAFSRGHARVYLCAAPPRRAWYESIGWTPIEDGVGALKLTVFVRERPEAV</sequence>